<dbReference type="AlphaFoldDB" id="A3MUC2"/>
<dbReference type="eggNOG" id="arCOG07747">
    <property type="taxonomic scope" value="Archaea"/>
</dbReference>
<name>A3MUC2_PYRCJ</name>
<evidence type="ECO:0000313" key="2">
    <source>
        <dbReference type="Proteomes" id="UP000001431"/>
    </source>
</evidence>
<protein>
    <submittedName>
        <fullName evidence="1">Uncharacterized protein</fullName>
    </submittedName>
</protein>
<dbReference type="KEGG" id="pcl:Pcal_0813"/>
<dbReference type="RefSeq" id="WP_011849497.1">
    <property type="nucleotide sequence ID" value="NC_009073.1"/>
</dbReference>
<sequence length="89" mass="10072">MVRERGSSLKVLKERKIRFLNLGSLKYYEGSESELKILLSVTRAKCHLCGGRVEEVGYARVGNGIELVLCRKCLRDYIEYVLGEGGCRC</sequence>
<dbReference type="GeneID" id="68225570"/>
<proteinExistence type="predicted"/>
<dbReference type="EMBL" id="CP000561">
    <property type="protein sequence ID" value="ABO08239.1"/>
    <property type="molecule type" value="Genomic_DNA"/>
</dbReference>
<evidence type="ECO:0000313" key="1">
    <source>
        <dbReference type="EMBL" id="ABO08239.1"/>
    </source>
</evidence>
<dbReference type="Proteomes" id="UP000001431">
    <property type="component" value="Chromosome"/>
</dbReference>
<gene>
    <name evidence="1" type="ordered locus">Pcal_0813</name>
</gene>
<organism evidence="1 2">
    <name type="scientific">Pyrobaculum calidifontis (strain DSM 21063 / JCM 11548 / VA1)</name>
    <dbReference type="NCBI Taxonomy" id="410359"/>
    <lineage>
        <taxon>Archaea</taxon>
        <taxon>Thermoproteota</taxon>
        <taxon>Thermoprotei</taxon>
        <taxon>Thermoproteales</taxon>
        <taxon>Thermoproteaceae</taxon>
        <taxon>Pyrobaculum</taxon>
    </lineage>
</organism>
<keyword evidence="2" id="KW-1185">Reference proteome</keyword>
<reference evidence="1" key="1">
    <citation type="submission" date="2007-02" db="EMBL/GenBank/DDBJ databases">
        <title>Complete sequence of Pyrobaculum calidifontis JCM 11548.</title>
        <authorList>
            <consortium name="US DOE Joint Genome Institute"/>
            <person name="Copeland A."/>
            <person name="Lucas S."/>
            <person name="Lapidus A."/>
            <person name="Barry K."/>
            <person name="Glavina del Rio T."/>
            <person name="Dalin E."/>
            <person name="Tice H."/>
            <person name="Pitluck S."/>
            <person name="Chain P."/>
            <person name="Malfatti S."/>
            <person name="Shin M."/>
            <person name="Vergez L."/>
            <person name="Schmutz J."/>
            <person name="Larimer F."/>
            <person name="Land M."/>
            <person name="Hauser L."/>
            <person name="Kyrpides N."/>
            <person name="Mikhailova N."/>
            <person name="Cozen A.E."/>
            <person name="Fitz-Gibbon S.T."/>
            <person name="House C.H."/>
            <person name="Saltikov C."/>
            <person name="Lowe T.M."/>
            <person name="Richardson P."/>
        </authorList>
    </citation>
    <scope>NUCLEOTIDE SEQUENCE [LARGE SCALE GENOMIC DNA]</scope>
    <source>
        <strain evidence="1">JCM 11548</strain>
    </source>
</reference>
<dbReference type="HOGENOM" id="CLU_185779_0_0_2"/>
<accession>A3MUC2</accession>